<evidence type="ECO:0000313" key="3">
    <source>
        <dbReference type="Proteomes" id="UP000015105"/>
    </source>
</evidence>
<dbReference type="AlphaFoldDB" id="A0A453NN24"/>
<feature type="transmembrane region" description="Helical" evidence="1">
    <location>
        <begin position="93"/>
        <end position="115"/>
    </location>
</feature>
<dbReference type="EnsemblPlants" id="AET6Gv20423000.5">
    <property type="protein sequence ID" value="AET6Gv20423000.5"/>
    <property type="gene ID" value="AET6Gv20423000"/>
</dbReference>
<reference evidence="3" key="1">
    <citation type="journal article" date="2014" name="Science">
        <title>Ancient hybridizations among the ancestral genomes of bread wheat.</title>
        <authorList>
            <consortium name="International Wheat Genome Sequencing Consortium,"/>
            <person name="Marcussen T."/>
            <person name="Sandve S.R."/>
            <person name="Heier L."/>
            <person name="Spannagl M."/>
            <person name="Pfeifer M."/>
            <person name="Jakobsen K.S."/>
            <person name="Wulff B.B."/>
            <person name="Steuernagel B."/>
            <person name="Mayer K.F."/>
            <person name="Olsen O.A."/>
        </authorList>
    </citation>
    <scope>NUCLEOTIDE SEQUENCE [LARGE SCALE GENOMIC DNA]</scope>
    <source>
        <strain evidence="3">cv. AL8/78</strain>
    </source>
</reference>
<reference evidence="3" key="2">
    <citation type="journal article" date="2017" name="Nat. Plants">
        <title>The Aegilops tauschii genome reveals multiple impacts of transposons.</title>
        <authorList>
            <person name="Zhao G."/>
            <person name="Zou C."/>
            <person name="Li K."/>
            <person name="Wang K."/>
            <person name="Li T."/>
            <person name="Gao L."/>
            <person name="Zhang X."/>
            <person name="Wang H."/>
            <person name="Yang Z."/>
            <person name="Liu X."/>
            <person name="Jiang W."/>
            <person name="Mao L."/>
            <person name="Kong X."/>
            <person name="Jiao Y."/>
            <person name="Jia J."/>
        </authorList>
    </citation>
    <scope>NUCLEOTIDE SEQUENCE [LARGE SCALE GENOMIC DNA]</scope>
    <source>
        <strain evidence="3">cv. AL8/78</strain>
    </source>
</reference>
<evidence type="ECO:0000313" key="2">
    <source>
        <dbReference type="EnsemblPlants" id="AET6Gv20423000.5"/>
    </source>
</evidence>
<organism evidence="2 3">
    <name type="scientific">Aegilops tauschii subsp. strangulata</name>
    <name type="common">Goatgrass</name>
    <dbReference type="NCBI Taxonomy" id="200361"/>
    <lineage>
        <taxon>Eukaryota</taxon>
        <taxon>Viridiplantae</taxon>
        <taxon>Streptophyta</taxon>
        <taxon>Embryophyta</taxon>
        <taxon>Tracheophyta</taxon>
        <taxon>Spermatophyta</taxon>
        <taxon>Magnoliopsida</taxon>
        <taxon>Liliopsida</taxon>
        <taxon>Poales</taxon>
        <taxon>Poaceae</taxon>
        <taxon>BOP clade</taxon>
        <taxon>Pooideae</taxon>
        <taxon>Triticodae</taxon>
        <taxon>Triticeae</taxon>
        <taxon>Triticinae</taxon>
        <taxon>Aegilops</taxon>
    </lineage>
</organism>
<keyword evidence="1" id="KW-0472">Membrane</keyword>
<sequence length="119" mass="13325">MSMHPMSLSLQPFTANSINKYSLRSTSANYDRGFIKLVPIGRSSGHWATNFRPNSVSRPETSVGHDCVVGENDGVIIVDHGSRRQESNLMLRNGLIIFCEFFGVYIDAYLILVSLENCR</sequence>
<reference evidence="2" key="3">
    <citation type="journal article" date="2017" name="Nature">
        <title>Genome sequence of the progenitor of the wheat D genome Aegilops tauschii.</title>
        <authorList>
            <person name="Luo M.C."/>
            <person name="Gu Y.Q."/>
            <person name="Puiu D."/>
            <person name="Wang H."/>
            <person name="Twardziok S.O."/>
            <person name="Deal K.R."/>
            <person name="Huo N."/>
            <person name="Zhu T."/>
            <person name="Wang L."/>
            <person name="Wang Y."/>
            <person name="McGuire P.E."/>
            <person name="Liu S."/>
            <person name="Long H."/>
            <person name="Ramasamy R.K."/>
            <person name="Rodriguez J.C."/>
            <person name="Van S.L."/>
            <person name="Yuan L."/>
            <person name="Wang Z."/>
            <person name="Xia Z."/>
            <person name="Xiao L."/>
            <person name="Anderson O.D."/>
            <person name="Ouyang S."/>
            <person name="Liang Y."/>
            <person name="Zimin A.V."/>
            <person name="Pertea G."/>
            <person name="Qi P."/>
            <person name="Bennetzen J.L."/>
            <person name="Dai X."/>
            <person name="Dawson M.W."/>
            <person name="Muller H.G."/>
            <person name="Kugler K."/>
            <person name="Rivarola-Duarte L."/>
            <person name="Spannagl M."/>
            <person name="Mayer K.F.X."/>
            <person name="Lu F.H."/>
            <person name="Bevan M.W."/>
            <person name="Leroy P."/>
            <person name="Li P."/>
            <person name="You F.M."/>
            <person name="Sun Q."/>
            <person name="Liu Z."/>
            <person name="Lyons E."/>
            <person name="Wicker T."/>
            <person name="Salzberg S.L."/>
            <person name="Devos K.M."/>
            <person name="Dvorak J."/>
        </authorList>
    </citation>
    <scope>NUCLEOTIDE SEQUENCE [LARGE SCALE GENOMIC DNA]</scope>
    <source>
        <strain evidence="2">cv. AL8/78</strain>
    </source>
</reference>
<dbReference type="Gramene" id="AET6Gv20423000.5">
    <property type="protein sequence ID" value="AET6Gv20423000.5"/>
    <property type="gene ID" value="AET6Gv20423000"/>
</dbReference>
<reference evidence="2" key="5">
    <citation type="journal article" date="2021" name="G3 (Bethesda)">
        <title>Aegilops tauschii genome assembly Aet v5.0 features greater sequence contiguity and improved annotation.</title>
        <authorList>
            <person name="Wang L."/>
            <person name="Zhu T."/>
            <person name="Rodriguez J.C."/>
            <person name="Deal K.R."/>
            <person name="Dubcovsky J."/>
            <person name="McGuire P.E."/>
            <person name="Lux T."/>
            <person name="Spannagl M."/>
            <person name="Mayer K.F.X."/>
            <person name="Baldrich P."/>
            <person name="Meyers B.C."/>
            <person name="Huo N."/>
            <person name="Gu Y.Q."/>
            <person name="Zhou H."/>
            <person name="Devos K.M."/>
            <person name="Bennetzen J.L."/>
            <person name="Unver T."/>
            <person name="Budak H."/>
            <person name="Gulick P.J."/>
            <person name="Galiba G."/>
            <person name="Kalapos B."/>
            <person name="Nelson D.R."/>
            <person name="Li P."/>
            <person name="You F.M."/>
            <person name="Luo M.C."/>
            <person name="Dvorak J."/>
        </authorList>
    </citation>
    <scope>NUCLEOTIDE SEQUENCE [LARGE SCALE GENOMIC DNA]</scope>
    <source>
        <strain evidence="2">cv. AL8/78</strain>
    </source>
</reference>
<keyword evidence="1" id="KW-0812">Transmembrane</keyword>
<proteinExistence type="predicted"/>
<evidence type="ECO:0000256" key="1">
    <source>
        <dbReference type="SAM" id="Phobius"/>
    </source>
</evidence>
<keyword evidence="3" id="KW-1185">Reference proteome</keyword>
<protein>
    <submittedName>
        <fullName evidence="2">Uncharacterized protein</fullName>
    </submittedName>
</protein>
<name>A0A453NN24_AEGTS</name>
<accession>A0A453NN24</accession>
<keyword evidence="1" id="KW-1133">Transmembrane helix</keyword>
<reference evidence="2" key="4">
    <citation type="submission" date="2019-03" db="UniProtKB">
        <authorList>
            <consortium name="EnsemblPlants"/>
        </authorList>
    </citation>
    <scope>IDENTIFICATION</scope>
</reference>
<dbReference type="Proteomes" id="UP000015105">
    <property type="component" value="Chromosome 6D"/>
</dbReference>